<dbReference type="Proteomes" id="UP000049127">
    <property type="component" value="Unassembled WGS sequence"/>
</dbReference>
<evidence type="ECO:0000313" key="8">
    <source>
        <dbReference type="EMBL" id="CEQ04893.1"/>
    </source>
</evidence>
<dbReference type="PANTHER" id="PTHR30477">
    <property type="entry name" value="ABC-TRANSPORTER METAL-BINDING PROTEIN"/>
    <property type="match status" value="1"/>
</dbReference>
<dbReference type="GO" id="GO:0043190">
    <property type="term" value="C:ATP-binding cassette (ABC) transporter complex"/>
    <property type="evidence" value="ECO:0007669"/>
    <property type="project" value="InterPro"/>
</dbReference>
<gene>
    <name evidence="8" type="primary">znuB</name>
    <name evidence="8" type="ORF">R28058_26101</name>
</gene>
<evidence type="ECO:0000256" key="7">
    <source>
        <dbReference type="SAM" id="Phobius"/>
    </source>
</evidence>
<name>A0A0C7R6K1_PARSO</name>
<dbReference type="GO" id="GO:0010043">
    <property type="term" value="P:response to zinc ion"/>
    <property type="evidence" value="ECO:0007669"/>
    <property type="project" value="TreeGrafter"/>
</dbReference>
<protein>
    <submittedName>
        <fullName evidence="8">ABC transporter permease</fullName>
    </submittedName>
</protein>
<dbReference type="Pfam" id="PF00950">
    <property type="entry name" value="ABC-3"/>
    <property type="match status" value="1"/>
</dbReference>
<keyword evidence="5 7" id="KW-0472">Membrane</keyword>
<dbReference type="InterPro" id="IPR001626">
    <property type="entry name" value="ABC_TroCD"/>
</dbReference>
<dbReference type="InterPro" id="IPR037294">
    <property type="entry name" value="ABC_BtuC-like"/>
</dbReference>
<keyword evidence="3 6" id="KW-0812">Transmembrane</keyword>
<comment type="similarity">
    <text evidence="2 6">Belongs to the ABC-3 integral membrane protein family.</text>
</comment>
<keyword evidence="4 7" id="KW-1133">Transmembrane helix</keyword>
<feature type="transmembrane region" description="Helical" evidence="7">
    <location>
        <begin position="12"/>
        <end position="37"/>
    </location>
</feature>
<feature type="transmembrane region" description="Helical" evidence="7">
    <location>
        <begin position="49"/>
        <end position="81"/>
    </location>
</feature>
<dbReference type="AlphaFoldDB" id="A0A0C7R6K1"/>
<dbReference type="PANTHER" id="PTHR30477:SF0">
    <property type="entry name" value="METAL TRANSPORT SYSTEM MEMBRANE PROTEIN TM_0125-RELATED"/>
    <property type="match status" value="1"/>
</dbReference>
<feature type="transmembrane region" description="Helical" evidence="7">
    <location>
        <begin position="136"/>
        <end position="154"/>
    </location>
</feature>
<evidence type="ECO:0000256" key="1">
    <source>
        <dbReference type="ARBA" id="ARBA00004141"/>
    </source>
</evidence>
<feature type="transmembrane region" description="Helical" evidence="7">
    <location>
        <begin position="198"/>
        <end position="216"/>
    </location>
</feature>
<dbReference type="RefSeq" id="WP_330373418.1">
    <property type="nucleotide sequence ID" value="NZ_CDNI01000022.1"/>
</dbReference>
<sequence>MISVVSEMMSYPFIVRAMIVGILVSLCSSLLGVSLVLKKYSMIGEGLSHVSFGAIAIAVAIGVSPLKLSIPIVVIVAFLLLRIKESSKIKGDSAIALISSSSLAIGVISIALTTGMNTDVCNYMFGSILAMSKNDVYLSVVLSIVVIFLFTIYYNKIFAITFDENFTKSTGINVNFYNMMIAILTAITIVLGMRMMGAMLISSLIIFPAIISMKIFKSFKSVVISSGIVSILSFCIGMILSYKFSTPTGASIVVVNIIIFILSIIGEKIKSNNRSYI</sequence>
<evidence type="ECO:0000313" key="9">
    <source>
        <dbReference type="Proteomes" id="UP000049127"/>
    </source>
</evidence>
<accession>A0A0C7R6K1</accession>
<feature type="transmembrane region" description="Helical" evidence="7">
    <location>
        <begin position="174"/>
        <end position="192"/>
    </location>
</feature>
<feature type="transmembrane region" description="Helical" evidence="7">
    <location>
        <begin position="223"/>
        <end position="242"/>
    </location>
</feature>
<evidence type="ECO:0000256" key="4">
    <source>
        <dbReference type="ARBA" id="ARBA00022989"/>
    </source>
</evidence>
<evidence type="ECO:0000256" key="3">
    <source>
        <dbReference type="ARBA" id="ARBA00022692"/>
    </source>
</evidence>
<dbReference type="Gene3D" id="1.10.3470.10">
    <property type="entry name" value="ABC transporter involved in vitamin B12 uptake, BtuC"/>
    <property type="match status" value="1"/>
</dbReference>
<keyword evidence="6" id="KW-0813">Transport</keyword>
<dbReference type="SUPFAM" id="SSF81345">
    <property type="entry name" value="ABC transporter involved in vitamin B12 uptake, BtuC"/>
    <property type="match status" value="1"/>
</dbReference>
<reference evidence="9" key="1">
    <citation type="submission" date="2015-01" db="EMBL/GenBank/DDBJ databases">
        <authorList>
            <person name="Aslett M.A."/>
            <person name="De Silva N."/>
        </authorList>
    </citation>
    <scope>NUCLEOTIDE SEQUENCE [LARGE SCALE GENOMIC DNA]</scope>
    <source>
        <strain evidence="9">R28058</strain>
    </source>
</reference>
<dbReference type="GO" id="GO:0055085">
    <property type="term" value="P:transmembrane transport"/>
    <property type="evidence" value="ECO:0007669"/>
    <property type="project" value="InterPro"/>
</dbReference>
<proteinExistence type="inferred from homology"/>
<comment type="subcellular location">
    <subcellularLocation>
        <location evidence="6">Cell membrane</location>
        <topology evidence="6">Multi-pass membrane protein</topology>
    </subcellularLocation>
    <subcellularLocation>
        <location evidence="1">Membrane</location>
        <topology evidence="1">Multi-pass membrane protein</topology>
    </subcellularLocation>
</comment>
<evidence type="ECO:0000256" key="5">
    <source>
        <dbReference type="ARBA" id="ARBA00023136"/>
    </source>
</evidence>
<dbReference type="EMBL" id="CEKZ01000022">
    <property type="protein sequence ID" value="CEQ04893.1"/>
    <property type="molecule type" value="Genomic_DNA"/>
</dbReference>
<evidence type="ECO:0000256" key="6">
    <source>
        <dbReference type="RuleBase" id="RU003943"/>
    </source>
</evidence>
<feature type="transmembrane region" description="Helical" evidence="7">
    <location>
        <begin position="248"/>
        <end position="266"/>
    </location>
</feature>
<organism evidence="8 9">
    <name type="scientific">Paraclostridium sordellii</name>
    <name type="common">Clostridium sordellii</name>
    <dbReference type="NCBI Taxonomy" id="1505"/>
    <lineage>
        <taxon>Bacteria</taxon>
        <taxon>Bacillati</taxon>
        <taxon>Bacillota</taxon>
        <taxon>Clostridia</taxon>
        <taxon>Peptostreptococcales</taxon>
        <taxon>Peptostreptococcaceae</taxon>
        <taxon>Paraclostridium</taxon>
    </lineage>
</organism>
<evidence type="ECO:0000256" key="2">
    <source>
        <dbReference type="ARBA" id="ARBA00008034"/>
    </source>
</evidence>
<feature type="transmembrane region" description="Helical" evidence="7">
    <location>
        <begin position="93"/>
        <end position="116"/>
    </location>
</feature>